<feature type="domain" description="Nudix hydrolase" evidence="2">
    <location>
        <begin position="41"/>
        <end position="178"/>
    </location>
</feature>
<name>A0A2M7QD02_9BACT</name>
<dbReference type="GO" id="GO:0004081">
    <property type="term" value="F:bis(5'-nucleosyl)-tetraphosphatase (asymmetrical) activity"/>
    <property type="evidence" value="ECO:0007669"/>
    <property type="project" value="TreeGrafter"/>
</dbReference>
<dbReference type="GO" id="GO:0006167">
    <property type="term" value="P:AMP biosynthetic process"/>
    <property type="evidence" value="ECO:0007669"/>
    <property type="project" value="TreeGrafter"/>
</dbReference>
<evidence type="ECO:0000313" key="4">
    <source>
        <dbReference type="Proteomes" id="UP000230108"/>
    </source>
</evidence>
<evidence type="ECO:0000259" key="2">
    <source>
        <dbReference type="PROSITE" id="PS51462"/>
    </source>
</evidence>
<dbReference type="Gene3D" id="3.90.79.10">
    <property type="entry name" value="Nucleoside Triphosphate Pyrophosphohydrolase"/>
    <property type="match status" value="1"/>
</dbReference>
<reference evidence="4" key="1">
    <citation type="submission" date="2017-09" db="EMBL/GenBank/DDBJ databases">
        <title>Depth-based differentiation of microbial function through sediment-hosted aquifers and enrichment of novel symbionts in the deep terrestrial subsurface.</title>
        <authorList>
            <person name="Probst A.J."/>
            <person name="Ladd B."/>
            <person name="Jarett J.K."/>
            <person name="Geller-Mcgrath D.E."/>
            <person name="Sieber C.M.K."/>
            <person name="Emerson J.B."/>
            <person name="Anantharaman K."/>
            <person name="Thomas B.C."/>
            <person name="Malmstrom R."/>
            <person name="Stieglmeier M."/>
            <person name="Klingl A."/>
            <person name="Woyke T."/>
            <person name="Ryan C.M."/>
            <person name="Banfield J.F."/>
        </authorList>
    </citation>
    <scope>NUCLEOTIDE SEQUENCE [LARGE SCALE GENOMIC DNA]</scope>
</reference>
<gene>
    <name evidence="3" type="ORF">COY90_02405</name>
</gene>
<dbReference type="PROSITE" id="PS51462">
    <property type="entry name" value="NUDIX"/>
    <property type="match status" value="1"/>
</dbReference>
<organism evidence="3 4">
    <name type="scientific">Candidatus Roizmanbacteria bacterium CG_4_10_14_0_8_um_filter_39_9</name>
    <dbReference type="NCBI Taxonomy" id="1974829"/>
    <lineage>
        <taxon>Bacteria</taxon>
        <taxon>Candidatus Roizmaniibacteriota</taxon>
    </lineage>
</organism>
<dbReference type="InterPro" id="IPR000086">
    <property type="entry name" value="NUDIX_hydrolase_dom"/>
</dbReference>
<protein>
    <recommendedName>
        <fullName evidence="2">Nudix hydrolase domain-containing protein</fullName>
    </recommendedName>
</protein>
<evidence type="ECO:0000256" key="1">
    <source>
        <dbReference type="ARBA" id="ARBA00022801"/>
    </source>
</evidence>
<dbReference type="Pfam" id="PF00293">
    <property type="entry name" value="NUDIX"/>
    <property type="match status" value="1"/>
</dbReference>
<dbReference type="PANTHER" id="PTHR21340:SF0">
    <property type="entry name" value="BIS(5'-NUCLEOSYL)-TETRAPHOSPHATASE [ASYMMETRICAL]"/>
    <property type="match status" value="1"/>
</dbReference>
<accession>A0A2M7QD02</accession>
<dbReference type="GO" id="GO:0006754">
    <property type="term" value="P:ATP biosynthetic process"/>
    <property type="evidence" value="ECO:0007669"/>
    <property type="project" value="TreeGrafter"/>
</dbReference>
<sequence length="184" mass="21259">MNKQLEQIKQIVSLFADSPINQDFLVRLKEDEFLTRDENPYSHFCVYFAAFDANSKKVFIGHHKKSGLWLFNGRHIDKGETPEESLEREIGEEWGVTVPLESIGEPKLLTITPINNPVKQKCTKHFDIWYFVPLSENKFTPDQSLLDTEFHTTGWKSIDEARALITDPNTLTAVDKFEALFNIK</sequence>
<dbReference type="SUPFAM" id="SSF55811">
    <property type="entry name" value="Nudix"/>
    <property type="match status" value="1"/>
</dbReference>
<dbReference type="PANTHER" id="PTHR21340">
    <property type="entry name" value="DIADENOSINE 5,5-P1,P4-TETRAPHOSPHATE PYROPHOSPHOHYDROLASE MUTT"/>
    <property type="match status" value="1"/>
</dbReference>
<dbReference type="EMBL" id="PFLF01000052">
    <property type="protein sequence ID" value="PIY69095.1"/>
    <property type="molecule type" value="Genomic_DNA"/>
</dbReference>
<dbReference type="InterPro" id="IPR051325">
    <property type="entry name" value="Nudix_hydrolase_domain"/>
</dbReference>
<comment type="caution">
    <text evidence="3">The sequence shown here is derived from an EMBL/GenBank/DDBJ whole genome shotgun (WGS) entry which is preliminary data.</text>
</comment>
<proteinExistence type="predicted"/>
<evidence type="ECO:0000313" key="3">
    <source>
        <dbReference type="EMBL" id="PIY69095.1"/>
    </source>
</evidence>
<dbReference type="Proteomes" id="UP000230108">
    <property type="component" value="Unassembled WGS sequence"/>
</dbReference>
<keyword evidence="1" id="KW-0378">Hydrolase</keyword>
<dbReference type="InterPro" id="IPR015797">
    <property type="entry name" value="NUDIX_hydrolase-like_dom_sf"/>
</dbReference>
<dbReference type="AlphaFoldDB" id="A0A2M7QD02"/>